<feature type="region of interest" description="Disordered" evidence="2">
    <location>
        <begin position="131"/>
        <end position="175"/>
    </location>
</feature>
<gene>
    <name evidence="4" type="ORF">J437_LFUL005172</name>
</gene>
<evidence type="ECO:0008006" key="6">
    <source>
        <dbReference type="Google" id="ProtNLM"/>
    </source>
</evidence>
<comment type="similarity">
    <text evidence="1">Belongs to the complex I NDUFA12 subunit family.</text>
</comment>
<organism evidence="4 5">
    <name type="scientific">Ladona fulva</name>
    <name type="common">Scarce chaser dragonfly</name>
    <name type="synonym">Libellula fulva</name>
    <dbReference type="NCBI Taxonomy" id="123851"/>
    <lineage>
        <taxon>Eukaryota</taxon>
        <taxon>Metazoa</taxon>
        <taxon>Ecdysozoa</taxon>
        <taxon>Arthropoda</taxon>
        <taxon>Hexapoda</taxon>
        <taxon>Insecta</taxon>
        <taxon>Pterygota</taxon>
        <taxon>Palaeoptera</taxon>
        <taxon>Odonata</taxon>
        <taxon>Epiprocta</taxon>
        <taxon>Anisoptera</taxon>
        <taxon>Libelluloidea</taxon>
        <taxon>Libellulidae</taxon>
        <taxon>Ladona</taxon>
    </lineage>
</organism>
<dbReference type="EMBL" id="KZ309122">
    <property type="protein sequence ID" value="KAG8237065.1"/>
    <property type="molecule type" value="Genomic_DNA"/>
</dbReference>
<evidence type="ECO:0000313" key="4">
    <source>
        <dbReference type="EMBL" id="KAG8237065.1"/>
    </source>
</evidence>
<dbReference type="PANTHER" id="PTHR32470">
    <property type="entry name" value="ADH DEHYDROGENASE [UBIQUINONE] 1 ALPHA SUBCOMPLEX ASSEMBLY FACTOR 2"/>
    <property type="match status" value="1"/>
</dbReference>
<dbReference type="GO" id="GO:0032981">
    <property type="term" value="P:mitochondrial respiratory chain complex I assembly"/>
    <property type="evidence" value="ECO:0007669"/>
    <property type="project" value="TreeGrafter"/>
</dbReference>
<dbReference type="OrthoDB" id="10255576at2759"/>
<evidence type="ECO:0000256" key="2">
    <source>
        <dbReference type="SAM" id="MobiDB-lite"/>
    </source>
</evidence>
<keyword evidence="3" id="KW-1133">Transmembrane helix</keyword>
<comment type="caution">
    <text evidence="4">The sequence shown here is derived from an EMBL/GenBank/DDBJ whole genome shotgun (WGS) entry which is preliminary data.</text>
</comment>
<reference evidence="4" key="2">
    <citation type="submission" date="2017-10" db="EMBL/GenBank/DDBJ databases">
        <title>Ladona fulva Genome sequencing and assembly.</title>
        <authorList>
            <person name="Murali S."/>
            <person name="Richards S."/>
            <person name="Bandaranaike D."/>
            <person name="Bellair M."/>
            <person name="Blankenburg K."/>
            <person name="Chao H."/>
            <person name="Dinh H."/>
            <person name="Doddapaneni H."/>
            <person name="Dugan-Rocha S."/>
            <person name="Elkadiri S."/>
            <person name="Gnanaolivu R."/>
            <person name="Hernandez B."/>
            <person name="Skinner E."/>
            <person name="Javaid M."/>
            <person name="Lee S."/>
            <person name="Li M."/>
            <person name="Ming W."/>
            <person name="Munidasa M."/>
            <person name="Muniz J."/>
            <person name="Nguyen L."/>
            <person name="Hughes D."/>
            <person name="Osuji N."/>
            <person name="Pu L.-L."/>
            <person name="Puazo M."/>
            <person name="Qu C."/>
            <person name="Quiroz J."/>
            <person name="Raj R."/>
            <person name="Weissenberger G."/>
            <person name="Xin Y."/>
            <person name="Zou X."/>
            <person name="Han Y."/>
            <person name="Worley K."/>
            <person name="Muzny D."/>
            <person name="Gibbs R."/>
        </authorList>
    </citation>
    <scope>NUCLEOTIDE SEQUENCE</scope>
    <source>
        <strain evidence="4">Sampled in the wild</strain>
    </source>
</reference>
<protein>
    <recommendedName>
        <fullName evidence="6">NADH dehydrogenase [ubiquinone] 1 alpha subcomplex assembly factor 2</fullName>
    </recommendedName>
</protein>
<sequence length="175" mass="20330">MCSECHCSKVSFAIELNLQFLTIYLLSGVMAGQRSIIGMIFKNFIQSFKPRQTKGNYTGTDYFGNKYYEIPADPSVGKRKSSRWFEPKETDAFDQEIPAEWEAWLRGRRKDPPSEEELLKNLAVMEMKKKNAQRIAEEQTGFKSVESGLQQTRKAEFPTYEEYEYTPGQKPQKKK</sequence>
<dbReference type="InterPro" id="IPR007763">
    <property type="entry name" value="NDUFA12"/>
</dbReference>
<dbReference type="PANTHER" id="PTHR32470:SF2">
    <property type="entry name" value="NADH DEHYDROGENASE [UBIQUINONE] 1 ALPHA SUBCOMPLEX ASSEMBLY FACTOR 2"/>
    <property type="match status" value="1"/>
</dbReference>
<dbReference type="Pfam" id="PF05071">
    <property type="entry name" value="NDUFA12"/>
    <property type="match status" value="1"/>
</dbReference>
<dbReference type="AlphaFoldDB" id="A0A8K0P5V3"/>
<name>A0A8K0P5V3_LADFU</name>
<accession>A0A8K0P5V3</accession>
<keyword evidence="3" id="KW-0812">Transmembrane</keyword>
<dbReference type="GO" id="GO:0005739">
    <property type="term" value="C:mitochondrion"/>
    <property type="evidence" value="ECO:0007669"/>
    <property type="project" value="TreeGrafter"/>
</dbReference>
<proteinExistence type="inferred from homology"/>
<dbReference type="InterPro" id="IPR052618">
    <property type="entry name" value="ComplexI_NDUFA12"/>
</dbReference>
<dbReference type="Proteomes" id="UP000792457">
    <property type="component" value="Unassembled WGS sequence"/>
</dbReference>
<evidence type="ECO:0000256" key="1">
    <source>
        <dbReference type="ARBA" id="ARBA00007355"/>
    </source>
</evidence>
<evidence type="ECO:0000256" key="3">
    <source>
        <dbReference type="SAM" id="Phobius"/>
    </source>
</evidence>
<feature type="transmembrane region" description="Helical" evidence="3">
    <location>
        <begin position="21"/>
        <end position="41"/>
    </location>
</feature>
<evidence type="ECO:0000313" key="5">
    <source>
        <dbReference type="Proteomes" id="UP000792457"/>
    </source>
</evidence>
<dbReference type="GO" id="GO:0045271">
    <property type="term" value="C:respiratory chain complex I"/>
    <property type="evidence" value="ECO:0007669"/>
    <property type="project" value="InterPro"/>
</dbReference>
<keyword evidence="3" id="KW-0472">Membrane</keyword>
<reference evidence="4" key="1">
    <citation type="submission" date="2013-04" db="EMBL/GenBank/DDBJ databases">
        <authorList>
            <person name="Qu J."/>
            <person name="Murali S.C."/>
            <person name="Bandaranaike D."/>
            <person name="Bellair M."/>
            <person name="Blankenburg K."/>
            <person name="Chao H."/>
            <person name="Dinh H."/>
            <person name="Doddapaneni H."/>
            <person name="Downs B."/>
            <person name="Dugan-Rocha S."/>
            <person name="Elkadiri S."/>
            <person name="Gnanaolivu R.D."/>
            <person name="Hernandez B."/>
            <person name="Javaid M."/>
            <person name="Jayaseelan J.C."/>
            <person name="Lee S."/>
            <person name="Li M."/>
            <person name="Ming W."/>
            <person name="Munidasa M."/>
            <person name="Muniz J."/>
            <person name="Nguyen L."/>
            <person name="Ongeri F."/>
            <person name="Osuji N."/>
            <person name="Pu L.-L."/>
            <person name="Puazo M."/>
            <person name="Qu C."/>
            <person name="Quiroz J."/>
            <person name="Raj R."/>
            <person name="Weissenberger G."/>
            <person name="Xin Y."/>
            <person name="Zou X."/>
            <person name="Han Y."/>
            <person name="Richards S."/>
            <person name="Worley K."/>
            <person name="Muzny D."/>
            <person name="Gibbs R."/>
        </authorList>
    </citation>
    <scope>NUCLEOTIDE SEQUENCE</scope>
    <source>
        <strain evidence="4">Sampled in the wild</strain>
    </source>
</reference>
<keyword evidence="5" id="KW-1185">Reference proteome</keyword>